<dbReference type="AlphaFoldDB" id="A0A194VAI9"/>
<gene>
    <name evidence="3" type="ORF">VP1G_08010</name>
</gene>
<dbReference type="Proteomes" id="UP000078576">
    <property type="component" value="Unassembled WGS sequence"/>
</dbReference>
<feature type="region of interest" description="Disordered" evidence="1">
    <location>
        <begin position="147"/>
        <end position="209"/>
    </location>
</feature>
<feature type="region of interest" description="Disordered" evidence="1">
    <location>
        <begin position="1"/>
        <end position="20"/>
    </location>
</feature>
<feature type="region of interest" description="Disordered" evidence="1">
    <location>
        <begin position="222"/>
        <end position="253"/>
    </location>
</feature>
<evidence type="ECO:0000313" key="4">
    <source>
        <dbReference type="Proteomes" id="UP000078576"/>
    </source>
</evidence>
<dbReference type="OrthoDB" id="5244179at2759"/>
<keyword evidence="2" id="KW-0812">Transmembrane</keyword>
<keyword evidence="2" id="KW-0472">Membrane</keyword>
<accession>A0A194VAI9</accession>
<dbReference type="STRING" id="694573.A0A194VAI9"/>
<name>A0A194VAI9_CYTMA</name>
<evidence type="ECO:0000313" key="3">
    <source>
        <dbReference type="EMBL" id="KUI60816.1"/>
    </source>
</evidence>
<protein>
    <submittedName>
        <fullName evidence="3">Uncharacterized protein</fullName>
    </submittedName>
</protein>
<feature type="transmembrane region" description="Helical" evidence="2">
    <location>
        <begin position="53"/>
        <end position="71"/>
    </location>
</feature>
<proteinExistence type="predicted"/>
<dbReference type="EMBL" id="KN714759">
    <property type="protein sequence ID" value="KUI60816.1"/>
    <property type="molecule type" value="Genomic_DNA"/>
</dbReference>
<sequence>MASIQPKDVEALGAGLSTDNQEKQFLREMDQQAVSRPDPRPARARTMATRRRLLLALSMCCLAALGFTSTYQVRMPCHKNAGNVEHAVVDVEDSALSSLLGPNSVDSLREVLGKYVPGSYHQEDGPRMAKRQDEGNATASLAATTAVTTVSTPGPTTTITSSAASSSEAATTPTTTAEAATTPESTTSAAATTSATSTEAATTPTTSAVVATTPTTSVAATTSVQTTVETSIETQTQTAAPTTPTTTATPTSSESSASSVRLFLFVLCSFNLSDVLIDNLLPFLLFHHDYH</sequence>
<keyword evidence="2" id="KW-1133">Transmembrane helix</keyword>
<evidence type="ECO:0000256" key="2">
    <source>
        <dbReference type="SAM" id="Phobius"/>
    </source>
</evidence>
<organism evidence="3 4">
    <name type="scientific">Cytospora mali</name>
    <name type="common">Apple Valsa canker fungus</name>
    <name type="synonym">Valsa mali</name>
    <dbReference type="NCBI Taxonomy" id="578113"/>
    <lineage>
        <taxon>Eukaryota</taxon>
        <taxon>Fungi</taxon>
        <taxon>Dikarya</taxon>
        <taxon>Ascomycota</taxon>
        <taxon>Pezizomycotina</taxon>
        <taxon>Sordariomycetes</taxon>
        <taxon>Sordariomycetidae</taxon>
        <taxon>Diaporthales</taxon>
        <taxon>Cytosporaceae</taxon>
        <taxon>Cytospora</taxon>
    </lineage>
</organism>
<keyword evidence="4" id="KW-1185">Reference proteome</keyword>
<evidence type="ECO:0000256" key="1">
    <source>
        <dbReference type="SAM" id="MobiDB-lite"/>
    </source>
</evidence>
<reference evidence="4" key="1">
    <citation type="submission" date="2014-12" db="EMBL/GenBank/DDBJ databases">
        <title>Genome Sequence of Valsa Canker Pathogens Uncovers a Specific Adaption of Colonization on Woody Bark.</title>
        <authorList>
            <person name="Yin Z."/>
            <person name="Liu H."/>
            <person name="Gao X."/>
            <person name="Li Z."/>
            <person name="Song N."/>
            <person name="Ke X."/>
            <person name="Dai Q."/>
            <person name="Wu Y."/>
            <person name="Sun Y."/>
            <person name="Xu J.-R."/>
            <person name="Kang Z.K."/>
            <person name="Wang L."/>
            <person name="Huang L."/>
        </authorList>
    </citation>
    <scope>NUCLEOTIDE SEQUENCE [LARGE SCALE GENOMIC DNA]</scope>
    <source>
        <strain evidence="4">SXYL134</strain>
    </source>
</reference>